<dbReference type="Proteomes" id="UP001430848">
    <property type="component" value="Unassembled WGS sequence"/>
</dbReference>
<feature type="region of interest" description="Disordered" evidence="1">
    <location>
        <begin position="402"/>
        <end position="596"/>
    </location>
</feature>
<protein>
    <submittedName>
        <fullName evidence="2">Uncharacterized protein</fullName>
    </submittedName>
</protein>
<name>A0ABR1PN62_DIAER</name>
<accession>A0ABR1PN62</accession>
<feature type="region of interest" description="Disordered" evidence="1">
    <location>
        <begin position="351"/>
        <end position="386"/>
    </location>
</feature>
<organism evidence="2 3">
    <name type="scientific">Diaporthe eres</name>
    <name type="common">Phomopsis oblonga</name>
    <dbReference type="NCBI Taxonomy" id="83184"/>
    <lineage>
        <taxon>Eukaryota</taxon>
        <taxon>Fungi</taxon>
        <taxon>Dikarya</taxon>
        <taxon>Ascomycota</taxon>
        <taxon>Pezizomycotina</taxon>
        <taxon>Sordariomycetes</taxon>
        <taxon>Sordariomycetidae</taxon>
        <taxon>Diaporthales</taxon>
        <taxon>Diaporthaceae</taxon>
        <taxon>Diaporthe</taxon>
        <taxon>Diaporthe eres species complex</taxon>
    </lineage>
</organism>
<proteinExistence type="predicted"/>
<sequence length="696" mass="77500">MPAESSCATEAKKQEHIDAIKERIAEDIGPVIEESIQRSIVDYAAIRVTPNGNEESQAGHHQAIEEFRSLIPRPTFDDLWTERDEQNLTQEAERDAEFQHRCTYQDYISGTWKTAYKFMGCLATDIVGPKSYLVFHDDRATSKTRFWATRFCRKLSNLIVQPVFAANPEKLALAIQWTVICRTGDRRKWRLSGCNDEDEFLRILGEVVELSQDGTESPQTLRLIALRLFKRKYPTRGGDNPLWCQFLQRIEEQAPENANLAEQERDSQEFGDFELYRVNTTDLTNLLDAIREVRVCGFPMFHDPTTVAMTVLYTRDSTDLPLRPQVMEATRAVLLSHRREAKRAQKLSMLDIRGSLAPSQSGGPQGDVDEERDLGHSLDAGLNLPDVHLDGAVAETGIARENAEEQAKEVESQDEQAGVPEMDQNDQEAAREPRTGAVSSPGGQVENSGKNEQPENVRPTPPSPVRAMPRFPRLDQPDTVANAHHHQSTGQAAQQGHITARQWQRMEVEQIRDSRQASAIYTAESFASNPRDDPVHLGRGGSSSGGENPGRDGQQTRAAPANAPNVEQPATSVGPQILGKRPRKSESTEPAGTFKMPYFTPDEVTFVRNANGEIVGVRPNDPQADESNMLVRMPGGAIVARTKPHTERGSAIINRAFQDAALGSLSREVRYSIRPVVEDIDLSDSLEQCGTYCPDF</sequence>
<gene>
    <name evidence="2" type="ORF">SLS63_000700</name>
</gene>
<evidence type="ECO:0000313" key="2">
    <source>
        <dbReference type="EMBL" id="KAK7741147.1"/>
    </source>
</evidence>
<evidence type="ECO:0000313" key="3">
    <source>
        <dbReference type="Proteomes" id="UP001430848"/>
    </source>
</evidence>
<comment type="caution">
    <text evidence="2">The sequence shown here is derived from an EMBL/GenBank/DDBJ whole genome shotgun (WGS) entry which is preliminary data.</text>
</comment>
<reference evidence="2 3" key="1">
    <citation type="submission" date="2024-02" db="EMBL/GenBank/DDBJ databases">
        <title>De novo assembly and annotation of 12 fungi associated with fruit tree decline syndrome in Ontario, Canada.</title>
        <authorList>
            <person name="Sulman M."/>
            <person name="Ellouze W."/>
            <person name="Ilyukhin E."/>
        </authorList>
    </citation>
    <scope>NUCLEOTIDE SEQUENCE [LARGE SCALE GENOMIC DNA]</scope>
    <source>
        <strain evidence="2 3">M169</strain>
    </source>
</reference>
<evidence type="ECO:0000256" key="1">
    <source>
        <dbReference type="SAM" id="MobiDB-lite"/>
    </source>
</evidence>
<feature type="compositionally biased region" description="Gly residues" evidence="1">
    <location>
        <begin position="538"/>
        <end position="548"/>
    </location>
</feature>
<feature type="compositionally biased region" description="Basic and acidic residues" evidence="1">
    <location>
        <begin position="402"/>
        <end position="411"/>
    </location>
</feature>
<feature type="compositionally biased region" description="Basic and acidic residues" evidence="1">
    <location>
        <begin position="504"/>
        <end position="515"/>
    </location>
</feature>
<feature type="compositionally biased region" description="Polar residues" evidence="1">
    <location>
        <begin position="488"/>
        <end position="497"/>
    </location>
</feature>
<feature type="compositionally biased region" description="Polar residues" evidence="1">
    <location>
        <begin position="437"/>
        <end position="451"/>
    </location>
</feature>
<keyword evidence="3" id="KW-1185">Reference proteome</keyword>
<dbReference type="EMBL" id="JAKNSF020000002">
    <property type="protein sequence ID" value="KAK7741147.1"/>
    <property type="molecule type" value="Genomic_DNA"/>
</dbReference>